<feature type="chain" id="PRO_5001638955" description="SGNH hydrolase-type esterase domain-containing protein" evidence="3">
    <location>
        <begin position="20"/>
        <end position="348"/>
    </location>
</feature>
<reference evidence="4 5" key="1">
    <citation type="submission" date="2014-04" db="EMBL/GenBank/DDBJ databases">
        <authorList>
            <consortium name="International Citrus Genome Consortium"/>
            <person name="Gmitter F."/>
            <person name="Chen C."/>
            <person name="Farmerie W."/>
            <person name="Harkins T."/>
            <person name="Desany B."/>
            <person name="Mohiuddin M."/>
            <person name="Kodira C."/>
            <person name="Borodovsky M."/>
            <person name="Lomsadze A."/>
            <person name="Burns P."/>
            <person name="Jenkins J."/>
            <person name="Prochnik S."/>
            <person name="Shu S."/>
            <person name="Chapman J."/>
            <person name="Pitluck S."/>
            <person name="Schmutz J."/>
            <person name="Rokhsar D."/>
        </authorList>
    </citation>
    <scope>NUCLEOTIDE SEQUENCE</scope>
</reference>
<dbReference type="Pfam" id="PF00657">
    <property type="entry name" value="Lipase_GDSL"/>
    <property type="match status" value="1"/>
</dbReference>
<dbReference type="PaxDb" id="2711-XP_006466133.1"/>
<dbReference type="InterPro" id="IPR036514">
    <property type="entry name" value="SGNH_hydro_sf"/>
</dbReference>
<dbReference type="AlphaFoldDB" id="A0A067DW06"/>
<dbReference type="SMR" id="A0A067DW06"/>
<gene>
    <name evidence="4" type="ORF">CISIN_1g039843mg</name>
</gene>
<dbReference type="InterPro" id="IPR001087">
    <property type="entry name" value="GDSL"/>
</dbReference>
<feature type="non-terminal residue" evidence="4">
    <location>
        <position position="1"/>
    </location>
</feature>
<dbReference type="InterPro" id="IPR035669">
    <property type="entry name" value="SGNH_plant_lipase-like"/>
</dbReference>
<evidence type="ECO:0000313" key="4">
    <source>
        <dbReference type="EMBL" id="KDO45745.1"/>
    </source>
</evidence>
<protein>
    <recommendedName>
        <fullName evidence="6">SGNH hydrolase-type esterase domain-containing protein</fullName>
    </recommendedName>
</protein>
<accession>A0A067DW06</accession>
<dbReference type="InterPro" id="IPR044552">
    <property type="entry name" value="GLIP1-5/GLL25"/>
</dbReference>
<dbReference type="eggNOG" id="ENOG502SMWC">
    <property type="taxonomic scope" value="Eukaryota"/>
</dbReference>
<dbReference type="CDD" id="cd01837">
    <property type="entry name" value="SGNH_plant_lipase_like"/>
    <property type="match status" value="1"/>
</dbReference>
<dbReference type="EMBL" id="KK785238">
    <property type="protein sequence ID" value="KDO45745.1"/>
    <property type="molecule type" value="Genomic_DNA"/>
</dbReference>
<evidence type="ECO:0000313" key="5">
    <source>
        <dbReference type="Proteomes" id="UP000027120"/>
    </source>
</evidence>
<proteinExistence type="inferred from homology"/>
<comment type="similarity">
    <text evidence="1">Belongs to the 'GDSL' lipolytic enzyme family.</text>
</comment>
<evidence type="ECO:0000256" key="3">
    <source>
        <dbReference type="SAM" id="SignalP"/>
    </source>
</evidence>
<evidence type="ECO:0008006" key="6">
    <source>
        <dbReference type="Google" id="ProtNLM"/>
    </source>
</evidence>
<feature type="signal peptide" evidence="3">
    <location>
        <begin position="1"/>
        <end position="19"/>
    </location>
</feature>
<name>A0A067DW06_CITSI</name>
<organism evidence="4 5">
    <name type="scientific">Citrus sinensis</name>
    <name type="common">Sweet orange</name>
    <name type="synonym">Citrus aurantium var. sinensis</name>
    <dbReference type="NCBI Taxonomy" id="2711"/>
    <lineage>
        <taxon>Eukaryota</taxon>
        <taxon>Viridiplantae</taxon>
        <taxon>Streptophyta</taxon>
        <taxon>Embryophyta</taxon>
        <taxon>Tracheophyta</taxon>
        <taxon>Spermatophyta</taxon>
        <taxon>Magnoliopsida</taxon>
        <taxon>eudicotyledons</taxon>
        <taxon>Gunneridae</taxon>
        <taxon>Pentapetalae</taxon>
        <taxon>rosids</taxon>
        <taxon>malvids</taxon>
        <taxon>Sapindales</taxon>
        <taxon>Rutaceae</taxon>
        <taxon>Aurantioideae</taxon>
        <taxon>Citrus</taxon>
    </lineage>
</organism>
<dbReference type="PANTHER" id="PTHR45966">
    <property type="entry name" value="GDSL-LIKE LIPASE/ACYLHYDROLASE"/>
    <property type="match status" value="1"/>
</dbReference>
<keyword evidence="2 3" id="KW-0732">Signal</keyword>
<evidence type="ECO:0000256" key="2">
    <source>
        <dbReference type="ARBA" id="ARBA00022729"/>
    </source>
</evidence>
<sequence>FIFCFLLFFDSRILVPAISQSESIKLEKHVALFGFGDSLYDPGNNNFLNISIGCNYPPYGETYFKFPTGRCSDGHLIPYFIAKFASAGAGVLPATNPGTLNLEIQLIFFKEVASLLRQQLADAEVEKLLRNAVYLSSIGGQELVNWVIGNITDVVKEIYNIGGRKFAFQNVAPMGCLPFTKQEYNLKENECLPAVTGLSILRNNGLFKAAKELEMQLSDFKFLIFGFYTTLLERIINPLKYGFKEADIACCGSGIYRGPNCGIGEFELCSNPNEYLFFDGHHPTEHGYSQFAKLLWDGGEMNVTVPLSLKQLFEIEIEPEFMSISGDNYNGRFKLDEYIRNAEKFSSQ</sequence>
<evidence type="ECO:0000256" key="1">
    <source>
        <dbReference type="ARBA" id="ARBA00008668"/>
    </source>
</evidence>
<dbReference type="GO" id="GO:0016298">
    <property type="term" value="F:lipase activity"/>
    <property type="evidence" value="ECO:0000318"/>
    <property type="project" value="GO_Central"/>
</dbReference>
<dbReference type="Gene3D" id="3.40.50.1110">
    <property type="entry name" value="SGNH hydrolase"/>
    <property type="match status" value="1"/>
</dbReference>
<keyword evidence="5" id="KW-1185">Reference proteome</keyword>
<dbReference type="Proteomes" id="UP000027120">
    <property type="component" value="Unassembled WGS sequence"/>
</dbReference>
<dbReference type="PANTHER" id="PTHR45966:SF36">
    <property type="entry name" value="INACTIVE GDSL ESTERASE_LIPASE-LIKE PROTEIN 25"/>
    <property type="match status" value="1"/>
</dbReference>